<proteinExistence type="predicted"/>
<keyword evidence="2" id="KW-1185">Reference proteome</keyword>
<reference evidence="1 2" key="1">
    <citation type="journal article" date="2019" name="Nat. Ecol. Evol.">
        <title>Megaphylogeny resolves global patterns of mushroom evolution.</title>
        <authorList>
            <person name="Varga T."/>
            <person name="Krizsan K."/>
            <person name="Foldi C."/>
            <person name="Dima B."/>
            <person name="Sanchez-Garcia M."/>
            <person name="Sanchez-Ramirez S."/>
            <person name="Szollosi G.J."/>
            <person name="Szarkandi J.G."/>
            <person name="Papp V."/>
            <person name="Albert L."/>
            <person name="Andreopoulos W."/>
            <person name="Angelini C."/>
            <person name="Antonin V."/>
            <person name="Barry K.W."/>
            <person name="Bougher N.L."/>
            <person name="Buchanan P."/>
            <person name="Buyck B."/>
            <person name="Bense V."/>
            <person name="Catcheside P."/>
            <person name="Chovatia M."/>
            <person name="Cooper J."/>
            <person name="Damon W."/>
            <person name="Desjardin D."/>
            <person name="Finy P."/>
            <person name="Geml J."/>
            <person name="Haridas S."/>
            <person name="Hughes K."/>
            <person name="Justo A."/>
            <person name="Karasinski D."/>
            <person name="Kautmanova I."/>
            <person name="Kiss B."/>
            <person name="Kocsube S."/>
            <person name="Kotiranta H."/>
            <person name="LaButti K.M."/>
            <person name="Lechner B.E."/>
            <person name="Liimatainen K."/>
            <person name="Lipzen A."/>
            <person name="Lukacs Z."/>
            <person name="Mihaltcheva S."/>
            <person name="Morgado L.N."/>
            <person name="Niskanen T."/>
            <person name="Noordeloos M.E."/>
            <person name="Ohm R.A."/>
            <person name="Ortiz-Santana B."/>
            <person name="Ovrebo C."/>
            <person name="Racz N."/>
            <person name="Riley R."/>
            <person name="Savchenko A."/>
            <person name="Shiryaev A."/>
            <person name="Soop K."/>
            <person name="Spirin V."/>
            <person name="Szebenyi C."/>
            <person name="Tomsovsky M."/>
            <person name="Tulloss R.E."/>
            <person name="Uehling J."/>
            <person name="Grigoriev I.V."/>
            <person name="Vagvolgyi C."/>
            <person name="Papp T."/>
            <person name="Martin F.M."/>
            <person name="Miettinen O."/>
            <person name="Hibbett D.S."/>
            <person name="Nagy L.G."/>
        </authorList>
    </citation>
    <scope>NUCLEOTIDE SEQUENCE [LARGE SCALE GENOMIC DNA]</scope>
    <source>
        <strain evidence="1 2">NL-1719</strain>
    </source>
</reference>
<protein>
    <submittedName>
        <fullName evidence="1">Uncharacterized protein</fullName>
    </submittedName>
</protein>
<dbReference type="Proteomes" id="UP000308600">
    <property type="component" value="Unassembled WGS sequence"/>
</dbReference>
<accession>A0ACD3B6D9</accession>
<name>A0ACD3B6D9_9AGAR</name>
<dbReference type="EMBL" id="ML208274">
    <property type="protein sequence ID" value="TFK73648.1"/>
    <property type="molecule type" value="Genomic_DNA"/>
</dbReference>
<sequence>MSLAGKPPFATDEPDSYYESSSAPQRRVRQPRPEDPNKRTSAYDVYDNYTDNDANRQSGMGALGAGFLNGSMDDDDSDDEDEPKSTRPAPSKNAALAAATGIGASGQNAPLQPPSPPKQQPIAAPRPGYSAPIAALNLARPEPVAIPQGRQPEPRHPIENPFEPPSPQAPQASRIPQPQRSGSFSPPSSPLGTAPHPLQPPKTPIVAVFARPANGAGVTFSEATPRPPKPIIRGNSEETLLPKRGEQGDDFWRRFSMVAKEPNSNKESAWLKQTQARSNSLSRWVWITGICLLLAIGAGAGLGWYFTHNKPAHQQPTAIGGSASETVGGTVPIVGPTGSKGATGAASSSQVFHVTPTHTVQRREPEFTLLPIISPRAGEFKISQAHKKRRLHWS</sequence>
<evidence type="ECO:0000313" key="1">
    <source>
        <dbReference type="EMBL" id="TFK73648.1"/>
    </source>
</evidence>
<organism evidence="1 2">
    <name type="scientific">Pluteus cervinus</name>
    <dbReference type="NCBI Taxonomy" id="181527"/>
    <lineage>
        <taxon>Eukaryota</taxon>
        <taxon>Fungi</taxon>
        <taxon>Dikarya</taxon>
        <taxon>Basidiomycota</taxon>
        <taxon>Agaricomycotina</taxon>
        <taxon>Agaricomycetes</taxon>
        <taxon>Agaricomycetidae</taxon>
        <taxon>Agaricales</taxon>
        <taxon>Pluteineae</taxon>
        <taxon>Pluteaceae</taxon>
        <taxon>Pluteus</taxon>
    </lineage>
</organism>
<evidence type="ECO:0000313" key="2">
    <source>
        <dbReference type="Proteomes" id="UP000308600"/>
    </source>
</evidence>
<gene>
    <name evidence="1" type="ORF">BDN72DRAFT_761361</name>
</gene>